<comment type="caution">
    <text evidence="2">The sequence shown here is derived from an EMBL/GenBank/DDBJ whole genome shotgun (WGS) entry which is preliminary data.</text>
</comment>
<evidence type="ECO:0000259" key="1">
    <source>
        <dbReference type="PROSITE" id="PS51186"/>
    </source>
</evidence>
<evidence type="ECO:0000313" key="2">
    <source>
        <dbReference type="EMBL" id="HJA01896.1"/>
    </source>
</evidence>
<dbReference type="PROSITE" id="PS51186">
    <property type="entry name" value="GNAT"/>
    <property type="match status" value="1"/>
</dbReference>
<sequence length="175" mass="20320">MTNQDITFIPYHSAPQKGAIRKLYRTAFPKAERAPFLLLRRLAKKGECAFSGCYREGKFVGLTVAVEQPDFTYLFFLAVEEGARSHGFGGRILEAVKERYAGMPVVLDMEERNASAPNREQRERRYRFYEKHGFAPAGYTYTFKGVTYEVLSFGGEVTKERYYAFLKERIRRFHN</sequence>
<accession>A0A9D2H1Q0</accession>
<gene>
    <name evidence="2" type="ORF">H9797_00750</name>
</gene>
<dbReference type="AlphaFoldDB" id="A0A9D2H1Q0"/>
<dbReference type="InterPro" id="IPR000182">
    <property type="entry name" value="GNAT_dom"/>
</dbReference>
<organism evidence="2 3">
    <name type="scientific">Candidatus Gallimonas gallistercoris</name>
    <dbReference type="NCBI Taxonomy" id="2838602"/>
    <lineage>
        <taxon>Bacteria</taxon>
        <taxon>Bacillati</taxon>
        <taxon>Bacillota</taxon>
        <taxon>Clostridia</taxon>
        <taxon>Candidatus Gallimonas</taxon>
    </lineage>
</organism>
<dbReference type="Gene3D" id="3.40.630.30">
    <property type="match status" value="1"/>
</dbReference>
<name>A0A9D2H1Q0_9FIRM</name>
<protein>
    <submittedName>
        <fullName evidence="2">GNAT family N-acetyltransferase</fullName>
    </submittedName>
</protein>
<evidence type="ECO:0000313" key="3">
    <source>
        <dbReference type="Proteomes" id="UP000824221"/>
    </source>
</evidence>
<dbReference type="GO" id="GO:0016747">
    <property type="term" value="F:acyltransferase activity, transferring groups other than amino-acyl groups"/>
    <property type="evidence" value="ECO:0007669"/>
    <property type="project" value="InterPro"/>
</dbReference>
<proteinExistence type="predicted"/>
<feature type="domain" description="N-acetyltransferase" evidence="1">
    <location>
        <begin position="6"/>
        <end position="154"/>
    </location>
</feature>
<dbReference type="SUPFAM" id="SSF55729">
    <property type="entry name" value="Acyl-CoA N-acyltransferases (Nat)"/>
    <property type="match status" value="1"/>
</dbReference>
<dbReference type="Proteomes" id="UP000824221">
    <property type="component" value="Unassembled WGS sequence"/>
</dbReference>
<dbReference type="Pfam" id="PF00583">
    <property type="entry name" value="Acetyltransf_1"/>
    <property type="match status" value="1"/>
</dbReference>
<reference evidence="2" key="1">
    <citation type="journal article" date="2021" name="PeerJ">
        <title>Extensive microbial diversity within the chicken gut microbiome revealed by metagenomics and culture.</title>
        <authorList>
            <person name="Gilroy R."/>
            <person name="Ravi A."/>
            <person name="Getino M."/>
            <person name="Pursley I."/>
            <person name="Horton D.L."/>
            <person name="Alikhan N.F."/>
            <person name="Baker D."/>
            <person name="Gharbi K."/>
            <person name="Hall N."/>
            <person name="Watson M."/>
            <person name="Adriaenssens E.M."/>
            <person name="Foster-Nyarko E."/>
            <person name="Jarju S."/>
            <person name="Secka A."/>
            <person name="Antonio M."/>
            <person name="Oren A."/>
            <person name="Chaudhuri R.R."/>
            <person name="La Ragione R."/>
            <person name="Hildebrand F."/>
            <person name="Pallen M.J."/>
        </authorList>
    </citation>
    <scope>NUCLEOTIDE SEQUENCE</scope>
    <source>
        <strain evidence="2">CHK156-179</strain>
    </source>
</reference>
<dbReference type="InterPro" id="IPR016181">
    <property type="entry name" value="Acyl_CoA_acyltransferase"/>
</dbReference>
<dbReference type="EMBL" id="DXAJ01000017">
    <property type="protein sequence ID" value="HJA01896.1"/>
    <property type="molecule type" value="Genomic_DNA"/>
</dbReference>
<reference evidence="2" key="2">
    <citation type="submission" date="2021-04" db="EMBL/GenBank/DDBJ databases">
        <authorList>
            <person name="Gilroy R."/>
        </authorList>
    </citation>
    <scope>NUCLEOTIDE SEQUENCE</scope>
    <source>
        <strain evidence="2">CHK156-179</strain>
    </source>
</reference>